<feature type="transmembrane region" description="Helical" evidence="1">
    <location>
        <begin position="34"/>
        <end position="51"/>
    </location>
</feature>
<evidence type="ECO:0000313" key="2">
    <source>
        <dbReference type="EMBL" id="WNF21171.1"/>
    </source>
</evidence>
<dbReference type="RefSeq" id="WP_311070806.1">
    <property type="nucleotide sequence ID" value="NZ_CP134494.1"/>
</dbReference>
<dbReference type="EMBL" id="CP134494">
    <property type="protein sequence ID" value="WNF21171.1"/>
    <property type="molecule type" value="Genomic_DNA"/>
</dbReference>
<keyword evidence="1" id="KW-0812">Transmembrane</keyword>
<reference evidence="2 3" key="1">
    <citation type="submission" date="2023-09" db="EMBL/GenBank/DDBJ databases">
        <title>Microbial mechanism of fulvic acid promoting antimony reduction mineralization in rice fields.</title>
        <authorList>
            <person name="Chen G."/>
            <person name="Lan J."/>
        </authorList>
    </citation>
    <scope>NUCLEOTIDE SEQUENCE [LARGE SCALE GENOMIC DNA]</scope>
    <source>
        <strain evidence="2 3">PS1</strain>
    </source>
</reference>
<keyword evidence="1" id="KW-0472">Membrane</keyword>
<evidence type="ECO:0000256" key="1">
    <source>
        <dbReference type="SAM" id="Phobius"/>
    </source>
</evidence>
<dbReference type="Proteomes" id="UP001303324">
    <property type="component" value="Chromosome"/>
</dbReference>
<protein>
    <submittedName>
        <fullName evidence="2">Uncharacterized protein</fullName>
    </submittedName>
</protein>
<evidence type="ECO:0000313" key="3">
    <source>
        <dbReference type="Proteomes" id="UP001303324"/>
    </source>
</evidence>
<organism evidence="2 3">
    <name type="scientific">Mesobacillus jeotgali</name>
    <dbReference type="NCBI Taxonomy" id="129985"/>
    <lineage>
        <taxon>Bacteria</taxon>
        <taxon>Bacillati</taxon>
        <taxon>Bacillota</taxon>
        <taxon>Bacilli</taxon>
        <taxon>Bacillales</taxon>
        <taxon>Bacillaceae</taxon>
        <taxon>Mesobacillus</taxon>
    </lineage>
</organism>
<gene>
    <name evidence="2" type="ORF">RH061_13260</name>
</gene>
<keyword evidence="3" id="KW-1185">Reference proteome</keyword>
<proteinExistence type="predicted"/>
<keyword evidence="1" id="KW-1133">Transmembrane helix</keyword>
<name>A0ABY9VE67_9BACI</name>
<accession>A0ABY9VE67</accession>
<sequence>MKRRLNLKQVLVASFFIATILTIANNMIDWENKIYSGIFAFMVSLAVFSILEKMFNE</sequence>